<dbReference type="EMBL" id="VYYT01000001">
    <property type="protein sequence ID" value="KAK2780443.1"/>
    <property type="molecule type" value="Genomic_DNA"/>
</dbReference>
<protein>
    <submittedName>
        <fullName evidence="2">Uncharacterized protein</fullName>
    </submittedName>
</protein>
<proteinExistence type="predicted"/>
<accession>A0AAD9YYB7</accession>
<evidence type="ECO:0000313" key="2">
    <source>
        <dbReference type="EMBL" id="KAK2780443.1"/>
    </source>
</evidence>
<dbReference type="Proteomes" id="UP001281614">
    <property type="component" value="Unassembled WGS sequence"/>
</dbReference>
<keyword evidence="3" id="KW-1185">Reference proteome</keyword>
<reference evidence="2" key="1">
    <citation type="submission" date="2023-02" db="EMBL/GenBank/DDBJ databases">
        <title>Colletotrichum kahawae CIFC_Que2 genome sequencing and assembly.</title>
        <authorList>
            <person name="Baroncelli R."/>
        </authorList>
    </citation>
    <scope>NUCLEOTIDE SEQUENCE</scope>
    <source>
        <strain evidence="2">CIFC_Que2</strain>
    </source>
</reference>
<dbReference type="AlphaFoldDB" id="A0AAD9YYB7"/>
<name>A0AAD9YYB7_COLKA</name>
<sequence>MEKAQMVTRGPTSDSSGSGGCDENARVLGTGQSFILVIEGLKGLGGFIVEKSLRRRTSLTISTGSGLPDATLLEAGSPVTYQSLHYVSNSFPGLCSLTES</sequence>
<organism evidence="2 3">
    <name type="scientific">Colletotrichum kahawae</name>
    <name type="common">Coffee berry disease fungus</name>
    <dbReference type="NCBI Taxonomy" id="34407"/>
    <lineage>
        <taxon>Eukaryota</taxon>
        <taxon>Fungi</taxon>
        <taxon>Dikarya</taxon>
        <taxon>Ascomycota</taxon>
        <taxon>Pezizomycotina</taxon>
        <taxon>Sordariomycetes</taxon>
        <taxon>Hypocreomycetidae</taxon>
        <taxon>Glomerellales</taxon>
        <taxon>Glomerellaceae</taxon>
        <taxon>Colletotrichum</taxon>
        <taxon>Colletotrichum gloeosporioides species complex</taxon>
    </lineage>
</organism>
<evidence type="ECO:0000256" key="1">
    <source>
        <dbReference type="SAM" id="MobiDB-lite"/>
    </source>
</evidence>
<gene>
    <name evidence="2" type="ORF">CKAH01_00387</name>
</gene>
<comment type="caution">
    <text evidence="2">The sequence shown here is derived from an EMBL/GenBank/DDBJ whole genome shotgun (WGS) entry which is preliminary data.</text>
</comment>
<feature type="region of interest" description="Disordered" evidence="1">
    <location>
        <begin position="1"/>
        <end position="23"/>
    </location>
</feature>
<evidence type="ECO:0000313" key="3">
    <source>
        <dbReference type="Proteomes" id="UP001281614"/>
    </source>
</evidence>